<evidence type="ECO:0000313" key="1">
    <source>
        <dbReference type="EMBL" id="KAL3513245.1"/>
    </source>
</evidence>
<organism evidence="1 2">
    <name type="scientific">Cinchona calisaya</name>
    <dbReference type="NCBI Taxonomy" id="153742"/>
    <lineage>
        <taxon>Eukaryota</taxon>
        <taxon>Viridiplantae</taxon>
        <taxon>Streptophyta</taxon>
        <taxon>Embryophyta</taxon>
        <taxon>Tracheophyta</taxon>
        <taxon>Spermatophyta</taxon>
        <taxon>Magnoliopsida</taxon>
        <taxon>eudicotyledons</taxon>
        <taxon>Gunneridae</taxon>
        <taxon>Pentapetalae</taxon>
        <taxon>asterids</taxon>
        <taxon>lamiids</taxon>
        <taxon>Gentianales</taxon>
        <taxon>Rubiaceae</taxon>
        <taxon>Cinchonoideae</taxon>
        <taxon>Cinchoneae</taxon>
        <taxon>Cinchona</taxon>
    </lineage>
</organism>
<protein>
    <recommendedName>
        <fullName evidence="3">UBN2_2 domain-containing protein</fullName>
    </recommendedName>
</protein>
<evidence type="ECO:0000313" key="2">
    <source>
        <dbReference type="Proteomes" id="UP001630127"/>
    </source>
</evidence>
<evidence type="ECO:0008006" key="3">
    <source>
        <dbReference type="Google" id="ProtNLM"/>
    </source>
</evidence>
<accession>A0ABD2Z157</accession>
<dbReference type="Pfam" id="PF14223">
    <property type="entry name" value="Retrotran_gag_2"/>
    <property type="match status" value="1"/>
</dbReference>
<dbReference type="Proteomes" id="UP001630127">
    <property type="component" value="Unassembled WGS sequence"/>
</dbReference>
<dbReference type="EMBL" id="JBJUIK010000011">
    <property type="protein sequence ID" value="KAL3513245.1"/>
    <property type="molecule type" value="Genomic_DNA"/>
</dbReference>
<reference evidence="1 2" key="1">
    <citation type="submission" date="2024-11" db="EMBL/GenBank/DDBJ databases">
        <title>A near-complete genome assembly of Cinchona calisaya.</title>
        <authorList>
            <person name="Lian D.C."/>
            <person name="Zhao X.W."/>
            <person name="Wei L."/>
        </authorList>
    </citation>
    <scope>NUCLEOTIDE SEQUENCE [LARGE SCALE GENOMIC DNA]</scope>
    <source>
        <tissue evidence="1">Nenye</tissue>
    </source>
</reference>
<proteinExistence type="predicted"/>
<sequence>MNCLSYSLASMTNVLQKQHESLPTARNMMMNLKEMFDEQSRNARQVVMKKLLSAKMIEGTPMRMHMLNMMSFIDELGLLGTEIDFTTKTDVVLSSLPNSFN</sequence>
<keyword evidence="2" id="KW-1185">Reference proteome</keyword>
<dbReference type="AlphaFoldDB" id="A0ABD2Z157"/>
<comment type="caution">
    <text evidence="1">The sequence shown here is derived from an EMBL/GenBank/DDBJ whole genome shotgun (WGS) entry which is preliminary data.</text>
</comment>
<name>A0ABD2Z157_9GENT</name>
<gene>
    <name evidence="1" type="ORF">ACH5RR_025962</name>
</gene>